<evidence type="ECO:0000256" key="1">
    <source>
        <dbReference type="ARBA" id="ARBA00004651"/>
    </source>
</evidence>
<feature type="transmembrane region" description="Helical" evidence="13">
    <location>
        <begin position="242"/>
        <end position="267"/>
    </location>
</feature>
<accession>A0AAE1U687</accession>
<keyword evidence="6" id="KW-0375">Hydrogen ion transport</keyword>
<comment type="caution">
    <text evidence="15">The sequence shown here is derived from an EMBL/GenBank/DDBJ whole genome shotgun (WGS) entry which is preliminary data.</text>
</comment>
<keyword evidence="11" id="KW-0862">Zinc</keyword>
<evidence type="ECO:0000313" key="15">
    <source>
        <dbReference type="EMBL" id="KAK4311567.1"/>
    </source>
</evidence>
<feature type="transmembrane region" description="Helical" evidence="13">
    <location>
        <begin position="703"/>
        <end position="726"/>
    </location>
</feature>
<dbReference type="EMBL" id="JAWZYT010001500">
    <property type="protein sequence ID" value="KAK4311567.1"/>
    <property type="molecule type" value="Genomic_DNA"/>
</dbReference>
<feature type="compositionally biased region" description="Polar residues" evidence="12">
    <location>
        <begin position="157"/>
        <end position="167"/>
    </location>
</feature>
<name>A0AAE1U687_9EUCA</name>
<feature type="region of interest" description="Disordered" evidence="12">
    <location>
        <begin position="1"/>
        <end position="116"/>
    </location>
</feature>
<evidence type="ECO:0000256" key="5">
    <source>
        <dbReference type="ARBA" id="ARBA00022692"/>
    </source>
</evidence>
<protein>
    <recommendedName>
        <fullName evidence="14">C2H2-type domain-containing protein</fullName>
    </recommendedName>
</protein>
<dbReference type="PROSITE" id="PS00028">
    <property type="entry name" value="ZINC_FINGER_C2H2_1"/>
    <property type="match status" value="3"/>
</dbReference>
<keyword evidence="11" id="KW-0479">Metal-binding</keyword>
<dbReference type="Pfam" id="PF03189">
    <property type="entry name" value="Otopetrin"/>
    <property type="match status" value="1"/>
</dbReference>
<sequence>MAPNAPETPVGDHGETEALLTTSTTDENHPPTETPTWPTPTAPPTPIARPPSHQDDCREGEEATGGGESSSDIPRSNSTAGRKFIRWVGVQSDSRDESEGEYNGDIPTPASPTIVVSTEGDDTTEVLHVNNETEARSSSPGPPPTPTSCCSDRQQPDKTSLNMNMSSLDLPDSRHPSFDYTAYRKTRRNSMNEVFQRMGGSQTNLQPSLLPLTNHHSLRRSSSRNSLDPSVLNWKQEGNDSLIAAISAVYGKLLVVMGMGIPVAQFITHEIPGSFYNGFYLYLYIGSIVFLVYAYMFLLQTVPLPSFNMKAKLRALRNYMGLSQFSVSKLLQRLRAVFQLEATERMASGDCNVHESEADIESDPGSTTGYFRKHKYGLAENHGSMYLKMGAVLFGTGSMIYSGLEVGQYYEVQSRDESCTDTLLFISPAARMLFTFIQMYFIFLNSRATFSRHRIIARFGMMHMIGTNLCIWLNVLVQETEHEISHLLEHHDNDHHDSDHHDSDHHYDDSSAVLGNHDSTNAVPHVDHDSHHIEELMKMGNDSHNLVRRASGTNTCATSSLMQQPKDNASPFLFPCTIEYSLLCAGVLYIMWNNMNKPSVTSDHSSDISTIAAFKVRHHYSVDCAHANRGLFMGILILVLTILSLILFFVLINNVDYQAAAIIEANIIKLSIHGIALATVVIAMKQMRELEFLPEGDIELDNILLLIAETGVYIFTSFTIVGGLFAKSEHDFLVLPLVTAIITLAQTMLQTNFILDASRRCCYNEDQLERKPGREMVTFMLVCNLAMWALNTFETSRAAAHPAQMNFYGIEAWTIISHISMPLAIFYRFHVTVCLCEIWKSMNSEGKDGVCWVCVRGLAGGWGVKTTSHLRHSTRSISQALQDLTQKEADDTARLCFRCYRLVLGIDHHKLQLERQQQSFFDIYHSAHPFKSFTETDDRELKSDSVKCEVIENSDASIDCNSDIKASIDETLEQPGAPIISNIPSSSLEPRKKRAKKWVDYHYYDEEGKTGDTDNVECNDNTVTMEQYVNFNIANRKTRITCSACNQDFSTHRQFGRHDCQQSKWRGRRGKVTYTCKGCQVTFTMRRDYIRHIDDCYKNVPVTCDLCQVKLPSAAYLPRHLSSFHKSSTTIKKGSLCEQCGRGFSRKESLERHQATVHGVAHGSHQCPQCGKTFPHTAILAEHLRAHRGYPCLDCGNKRTFSCMSNLLLHRRTHHSTVHHSSGNLSTTHPFHCLPCNKRWKFHASYTYHMRKYHSGEDDSDRSEEIHRCPGCKLPLTSHKALLRHAQSCPANTTKDLTEGTPPVKTSINLLHQSNAGSKTEYRSLKNMQDGSGISGEKPRMAKITDSGPAKKILPGNKISRKQAIDRDLVIENSADDEEQVASACLPGETIIEERETIQDAIQFPLASESLPSPCSTTFTPTQPAPASEIILEALEDLSGDCQYVILVEDCLSDTPDSQK</sequence>
<feature type="compositionally biased region" description="Basic and acidic residues" evidence="12">
    <location>
        <begin position="52"/>
        <end position="61"/>
    </location>
</feature>
<keyword evidence="16" id="KW-1185">Reference proteome</keyword>
<evidence type="ECO:0000256" key="10">
    <source>
        <dbReference type="ARBA" id="ARBA00023303"/>
    </source>
</evidence>
<organism evidence="15 16">
    <name type="scientific">Petrolisthes manimaculis</name>
    <dbReference type="NCBI Taxonomy" id="1843537"/>
    <lineage>
        <taxon>Eukaryota</taxon>
        <taxon>Metazoa</taxon>
        <taxon>Ecdysozoa</taxon>
        <taxon>Arthropoda</taxon>
        <taxon>Crustacea</taxon>
        <taxon>Multicrustacea</taxon>
        <taxon>Malacostraca</taxon>
        <taxon>Eumalacostraca</taxon>
        <taxon>Eucarida</taxon>
        <taxon>Decapoda</taxon>
        <taxon>Pleocyemata</taxon>
        <taxon>Anomura</taxon>
        <taxon>Galatheoidea</taxon>
        <taxon>Porcellanidae</taxon>
        <taxon>Petrolisthes</taxon>
    </lineage>
</organism>
<gene>
    <name evidence="15" type="ORF">Pmani_016930</name>
</gene>
<dbReference type="GO" id="GO:0005886">
    <property type="term" value="C:plasma membrane"/>
    <property type="evidence" value="ECO:0007669"/>
    <property type="project" value="UniProtKB-SubCell"/>
</dbReference>
<keyword evidence="5 13" id="KW-0812">Transmembrane</keyword>
<evidence type="ECO:0000256" key="12">
    <source>
        <dbReference type="SAM" id="MobiDB-lite"/>
    </source>
</evidence>
<comment type="subcellular location">
    <subcellularLocation>
        <location evidence="1">Cell membrane</location>
        <topology evidence="1">Multi-pass membrane protein</topology>
    </subcellularLocation>
</comment>
<feature type="transmembrane region" description="Helical" evidence="13">
    <location>
        <begin position="631"/>
        <end position="652"/>
    </location>
</feature>
<feature type="transmembrane region" description="Helical" evidence="13">
    <location>
        <begin position="385"/>
        <end position="404"/>
    </location>
</feature>
<evidence type="ECO:0000313" key="16">
    <source>
        <dbReference type="Proteomes" id="UP001292094"/>
    </source>
</evidence>
<dbReference type="GO" id="GO:0015252">
    <property type="term" value="F:proton channel activity"/>
    <property type="evidence" value="ECO:0007669"/>
    <property type="project" value="InterPro"/>
</dbReference>
<evidence type="ECO:0000256" key="2">
    <source>
        <dbReference type="ARBA" id="ARBA00006513"/>
    </source>
</evidence>
<evidence type="ECO:0000256" key="8">
    <source>
        <dbReference type="ARBA" id="ARBA00023065"/>
    </source>
</evidence>
<dbReference type="PROSITE" id="PS50157">
    <property type="entry name" value="ZINC_FINGER_C2H2_2"/>
    <property type="match status" value="3"/>
</dbReference>
<evidence type="ECO:0000256" key="9">
    <source>
        <dbReference type="ARBA" id="ARBA00023136"/>
    </source>
</evidence>
<feature type="region of interest" description="Disordered" evidence="12">
    <location>
        <begin position="132"/>
        <end position="177"/>
    </location>
</feature>
<dbReference type="Pfam" id="PF00096">
    <property type="entry name" value="zf-C2H2"/>
    <property type="match status" value="1"/>
</dbReference>
<keyword evidence="3" id="KW-0813">Transport</keyword>
<evidence type="ECO:0000256" key="4">
    <source>
        <dbReference type="ARBA" id="ARBA00022475"/>
    </source>
</evidence>
<dbReference type="PANTHER" id="PTHR21522">
    <property type="entry name" value="PROTON CHANNEL OTOP"/>
    <property type="match status" value="1"/>
</dbReference>
<keyword evidence="10" id="KW-0407">Ion channel</keyword>
<keyword evidence="7 13" id="KW-1133">Transmembrane helix</keyword>
<comment type="similarity">
    <text evidence="2">Belongs to the otopetrin family.</text>
</comment>
<evidence type="ECO:0000256" key="13">
    <source>
        <dbReference type="SAM" id="Phobius"/>
    </source>
</evidence>
<dbReference type="PANTHER" id="PTHR21522:SF61">
    <property type="entry name" value="PROTON CHANNEL OTOPLC"/>
    <property type="match status" value="1"/>
</dbReference>
<keyword evidence="4" id="KW-1003">Cell membrane</keyword>
<evidence type="ECO:0000259" key="14">
    <source>
        <dbReference type="PROSITE" id="PS50157"/>
    </source>
</evidence>
<dbReference type="Gene3D" id="3.30.160.60">
    <property type="entry name" value="Classic Zinc Finger"/>
    <property type="match status" value="3"/>
</dbReference>
<dbReference type="SUPFAM" id="SSF57667">
    <property type="entry name" value="beta-beta-alpha zinc fingers"/>
    <property type="match status" value="2"/>
</dbReference>
<keyword evidence="9 13" id="KW-0472">Membrane</keyword>
<proteinExistence type="inferred from homology"/>
<dbReference type="InterPro" id="IPR013087">
    <property type="entry name" value="Znf_C2H2_type"/>
</dbReference>
<keyword evidence="11" id="KW-0863">Zinc-finger</keyword>
<feature type="transmembrane region" description="Helical" evidence="13">
    <location>
        <begin position="658"/>
        <end position="682"/>
    </location>
</feature>
<feature type="domain" description="C2H2-type" evidence="14">
    <location>
        <begin position="1135"/>
        <end position="1158"/>
    </location>
</feature>
<feature type="domain" description="C2H2-type" evidence="14">
    <location>
        <begin position="1231"/>
        <end position="1259"/>
    </location>
</feature>
<evidence type="ECO:0000256" key="11">
    <source>
        <dbReference type="PROSITE-ProRule" id="PRU00042"/>
    </source>
</evidence>
<evidence type="ECO:0000256" key="3">
    <source>
        <dbReference type="ARBA" id="ARBA00022448"/>
    </source>
</evidence>
<feature type="transmembrane region" description="Helical" evidence="13">
    <location>
        <begin position="572"/>
        <end position="592"/>
    </location>
</feature>
<dbReference type="InterPro" id="IPR004878">
    <property type="entry name" value="Otopetrin"/>
</dbReference>
<keyword evidence="8" id="KW-0406">Ion transport</keyword>
<dbReference type="Proteomes" id="UP001292094">
    <property type="component" value="Unassembled WGS sequence"/>
</dbReference>
<feature type="transmembrane region" description="Helical" evidence="13">
    <location>
        <begin position="279"/>
        <end position="299"/>
    </location>
</feature>
<reference evidence="15" key="1">
    <citation type="submission" date="2023-11" db="EMBL/GenBank/DDBJ databases">
        <title>Genome assemblies of two species of porcelain crab, Petrolisthes cinctipes and Petrolisthes manimaculis (Anomura: Porcellanidae).</title>
        <authorList>
            <person name="Angst P."/>
        </authorList>
    </citation>
    <scope>NUCLEOTIDE SEQUENCE</scope>
    <source>
        <strain evidence="15">PB745_02</strain>
        <tissue evidence="15">Gill</tissue>
    </source>
</reference>
<feature type="compositionally biased region" description="Pro residues" evidence="12">
    <location>
        <begin position="37"/>
        <end position="49"/>
    </location>
</feature>
<evidence type="ECO:0000256" key="6">
    <source>
        <dbReference type="ARBA" id="ARBA00022781"/>
    </source>
</evidence>
<feature type="domain" description="C2H2-type" evidence="14">
    <location>
        <begin position="1165"/>
        <end position="1189"/>
    </location>
</feature>
<dbReference type="SMART" id="SM00355">
    <property type="entry name" value="ZnF_C2H2"/>
    <property type="match status" value="7"/>
</dbReference>
<feature type="transmembrane region" description="Helical" evidence="13">
    <location>
        <begin position="732"/>
        <end position="755"/>
    </location>
</feature>
<dbReference type="GO" id="GO:0008270">
    <property type="term" value="F:zinc ion binding"/>
    <property type="evidence" value="ECO:0007669"/>
    <property type="project" value="UniProtKB-KW"/>
</dbReference>
<evidence type="ECO:0000256" key="7">
    <source>
        <dbReference type="ARBA" id="ARBA00022989"/>
    </source>
</evidence>
<feature type="region of interest" description="Disordered" evidence="12">
    <location>
        <begin position="1313"/>
        <end position="1340"/>
    </location>
</feature>
<dbReference type="InterPro" id="IPR036236">
    <property type="entry name" value="Znf_C2H2_sf"/>
</dbReference>
<feature type="transmembrane region" description="Helical" evidence="13">
    <location>
        <begin position="424"/>
        <end position="443"/>
    </location>
</feature>